<dbReference type="Proteomes" id="UP000297861">
    <property type="component" value="Unassembled WGS sequence"/>
</dbReference>
<organism evidence="2 3">
    <name type="scientific">Dysgonomonas capnocytophagoides</name>
    <dbReference type="NCBI Taxonomy" id="45254"/>
    <lineage>
        <taxon>Bacteria</taxon>
        <taxon>Pseudomonadati</taxon>
        <taxon>Bacteroidota</taxon>
        <taxon>Bacteroidia</taxon>
        <taxon>Bacteroidales</taxon>
        <taxon>Dysgonomonadaceae</taxon>
        <taxon>Dysgonomonas</taxon>
    </lineage>
</organism>
<reference evidence="2 3" key="1">
    <citation type="submission" date="2019-03" db="EMBL/GenBank/DDBJ databases">
        <title>San Antonio Military Medical Center submission to MRSN (WRAIR), pending publication.</title>
        <authorList>
            <person name="Blyth D.M."/>
            <person name="Mccarthy S.L."/>
            <person name="Schall S.E."/>
            <person name="Stam J.A."/>
            <person name="Ong A.C."/>
            <person name="Mcgann P.T."/>
        </authorList>
    </citation>
    <scope>NUCLEOTIDE SEQUENCE [LARGE SCALE GENOMIC DNA]</scope>
    <source>
        <strain evidence="2 3">MRSN571793</strain>
    </source>
</reference>
<evidence type="ECO:0000313" key="3">
    <source>
        <dbReference type="Proteomes" id="UP000297861"/>
    </source>
</evidence>
<accession>A0A4Y8KY21</accession>
<protein>
    <submittedName>
        <fullName evidence="2">Uncharacterized protein</fullName>
    </submittedName>
</protein>
<dbReference type="AlphaFoldDB" id="A0A4Y8KY21"/>
<evidence type="ECO:0000256" key="1">
    <source>
        <dbReference type="SAM" id="SignalP"/>
    </source>
</evidence>
<keyword evidence="1" id="KW-0732">Signal</keyword>
<gene>
    <name evidence="2" type="ORF">E2605_14565</name>
</gene>
<sequence length="83" mass="8886">MTKYIILYLSLLCNLCAYSQSEVNLGEGAIPNGGSVTACTKITLQPKFSFKADNTKTLTLKVSPSTCDPFNGQDINVTAVADH</sequence>
<feature type="signal peptide" evidence="1">
    <location>
        <begin position="1"/>
        <end position="19"/>
    </location>
</feature>
<dbReference type="RefSeq" id="WP_134436988.1">
    <property type="nucleotide sequence ID" value="NZ_SOML01000009.1"/>
</dbReference>
<dbReference type="EMBL" id="SOML01000009">
    <property type="protein sequence ID" value="TFD95038.1"/>
    <property type="molecule type" value="Genomic_DNA"/>
</dbReference>
<proteinExistence type="predicted"/>
<name>A0A4Y8KY21_9BACT</name>
<evidence type="ECO:0000313" key="2">
    <source>
        <dbReference type="EMBL" id="TFD95038.1"/>
    </source>
</evidence>
<comment type="caution">
    <text evidence="2">The sequence shown here is derived from an EMBL/GenBank/DDBJ whole genome shotgun (WGS) entry which is preliminary data.</text>
</comment>
<keyword evidence="3" id="KW-1185">Reference proteome</keyword>
<dbReference type="STRING" id="1121485.GCA_000426485_02037"/>
<feature type="chain" id="PRO_5021383041" evidence="1">
    <location>
        <begin position="20"/>
        <end position="83"/>
    </location>
</feature>